<dbReference type="PANTHER" id="PTHR30578">
    <property type="entry name" value="ELECTRON TRANSPORT COMPLEX PROTEIN RNFD"/>
    <property type="match status" value="1"/>
</dbReference>
<dbReference type="GO" id="GO:0005886">
    <property type="term" value="C:plasma membrane"/>
    <property type="evidence" value="ECO:0007669"/>
    <property type="project" value="UniProtKB-SubCell"/>
</dbReference>
<dbReference type="InterPro" id="IPR004338">
    <property type="entry name" value="NqrB/RnfD"/>
</dbReference>
<evidence type="ECO:0000256" key="2">
    <source>
        <dbReference type="ARBA" id="ARBA00022553"/>
    </source>
</evidence>
<protein>
    <recommendedName>
        <fullName evidence="10">Ion-translocating oxidoreductase complex subunit D</fullName>
        <ecNumber evidence="10">7.-.-.-</ecNumber>
    </recommendedName>
    <alternativeName>
        <fullName evidence="10">Rnf electron transport complex subunit D</fullName>
    </alternativeName>
</protein>
<reference evidence="11 12" key="1">
    <citation type="submission" date="2018-08" db="EMBL/GenBank/DDBJ databases">
        <title>Draft genome of candidate division NPL-UPA2 bacterium Unc8 that adapted to ultra-basic serpentinizing groundwater.</title>
        <authorList>
            <person name="Ishii S."/>
            <person name="Suzuki S."/>
            <person name="Nealson K.H."/>
        </authorList>
    </citation>
    <scope>NUCLEOTIDE SEQUENCE [LARGE SCALE GENOMIC DNA]</scope>
    <source>
        <strain evidence="11">Unc8</strain>
    </source>
</reference>
<name>A0A399FWJ4_UNCN2</name>
<proteinExistence type="inferred from homology"/>
<dbReference type="Proteomes" id="UP000266287">
    <property type="component" value="Unassembled WGS sequence"/>
</dbReference>
<keyword evidence="9 10" id="KW-0472">Membrane</keyword>
<evidence type="ECO:0000256" key="7">
    <source>
        <dbReference type="ARBA" id="ARBA00022982"/>
    </source>
</evidence>
<keyword evidence="1 10" id="KW-0813">Transport</keyword>
<evidence type="ECO:0000256" key="9">
    <source>
        <dbReference type="ARBA" id="ARBA00023136"/>
    </source>
</evidence>
<keyword evidence="7 10" id="KW-0249">Electron transport</keyword>
<evidence type="ECO:0000256" key="1">
    <source>
        <dbReference type="ARBA" id="ARBA00022448"/>
    </source>
</evidence>
<evidence type="ECO:0000256" key="10">
    <source>
        <dbReference type="HAMAP-Rule" id="MF_00462"/>
    </source>
</evidence>
<keyword evidence="5 10" id="KW-0812">Transmembrane</keyword>
<evidence type="ECO:0000256" key="5">
    <source>
        <dbReference type="ARBA" id="ARBA00022692"/>
    </source>
</evidence>
<evidence type="ECO:0000256" key="8">
    <source>
        <dbReference type="ARBA" id="ARBA00022989"/>
    </source>
</evidence>
<comment type="subcellular location">
    <subcellularLocation>
        <location evidence="10">Cell membrane</location>
        <topology evidence="10">Multi-pass membrane protein</topology>
    </subcellularLocation>
</comment>
<comment type="caution">
    <text evidence="11">The sequence shown here is derived from an EMBL/GenBank/DDBJ whole genome shotgun (WGS) entry which is preliminary data.</text>
</comment>
<dbReference type="Pfam" id="PF03116">
    <property type="entry name" value="NQR2_RnfD_RnfE"/>
    <property type="match status" value="1"/>
</dbReference>
<evidence type="ECO:0000256" key="6">
    <source>
        <dbReference type="ARBA" id="ARBA00022967"/>
    </source>
</evidence>
<keyword evidence="8 10" id="KW-1133">Transmembrane helix</keyword>
<feature type="transmembrane region" description="Helical" evidence="10">
    <location>
        <begin position="223"/>
        <end position="241"/>
    </location>
</feature>
<evidence type="ECO:0000256" key="3">
    <source>
        <dbReference type="ARBA" id="ARBA00022630"/>
    </source>
</evidence>
<comment type="cofactor">
    <cofactor evidence="10">
        <name>FMN</name>
        <dbReference type="ChEBI" id="CHEBI:58210"/>
    </cofactor>
</comment>
<organism evidence="11 12">
    <name type="scientific">candidate division NPL-UPA2 bacterium Unc8</name>
    <dbReference type="NCBI Taxonomy" id="1980939"/>
    <lineage>
        <taxon>Bacteria</taxon>
    </lineage>
</organism>
<dbReference type="AlphaFoldDB" id="A0A399FWJ4"/>
<keyword evidence="10" id="KW-1003">Cell membrane</keyword>
<dbReference type="PANTHER" id="PTHR30578:SF0">
    <property type="entry name" value="ION-TRANSLOCATING OXIDOREDUCTASE COMPLEX SUBUNIT D"/>
    <property type="match status" value="1"/>
</dbReference>
<feature type="transmembrane region" description="Helical" evidence="10">
    <location>
        <begin position="195"/>
        <end position="216"/>
    </location>
</feature>
<feature type="transmembrane region" description="Helical" evidence="10">
    <location>
        <begin position="88"/>
        <end position="115"/>
    </location>
</feature>
<comment type="subunit">
    <text evidence="10">The complex is composed of six subunits: RnfA, RnfB, RnfC, RnfD, RnfE and RnfG.</text>
</comment>
<feature type="modified residue" description="FMN phosphoryl threonine" evidence="10">
    <location>
        <position position="168"/>
    </location>
</feature>
<comment type="function">
    <text evidence="10">Part of a membrane-bound complex that couples electron transfer with translocation of ions across the membrane.</text>
</comment>
<accession>A0A399FWJ4</accession>
<dbReference type="GO" id="GO:0022900">
    <property type="term" value="P:electron transport chain"/>
    <property type="evidence" value="ECO:0007669"/>
    <property type="project" value="UniProtKB-UniRule"/>
</dbReference>
<keyword evidence="6 10" id="KW-1278">Translocase</keyword>
<feature type="transmembrane region" description="Helical" evidence="10">
    <location>
        <begin position="42"/>
        <end position="67"/>
    </location>
</feature>
<keyword evidence="3 10" id="KW-0285">Flavoprotein</keyword>
<dbReference type="GO" id="GO:0055085">
    <property type="term" value="P:transmembrane transport"/>
    <property type="evidence" value="ECO:0007669"/>
    <property type="project" value="InterPro"/>
</dbReference>
<dbReference type="NCBIfam" id="TIGR01946">
    <property type="entry name" value="rnfD"/>
    <property type="match status" value="1"/>
</dbReference>
<evidence type="ECO:0000313" key="11">
    <source>
        <dbReference type="EMBL" id="RII00541.1"/>
    </source>
</evidence>
<gene>
    <name evidence="10" type="primary">rnfD</name>
    <name evidence="11" type="ORF">B9J77_02095</name>
</gene>
<dbReference type="InterPro" id="IPR011303">
    <property type="entry name" value="RnfD_bac"/>
</dbReference>
<dbReference type="EC" id="7.-.-.-" evidence="10"/>
<evidence type="ECO:0000256" key="4">
    <source>
        <dbReference type="ARBA" id="ARBA00022643"/>
    </source>
</evidence>
<feature type="transmembrane region" description="Helical" evidence="10">
    <location>
        <begin position="247"/>
        <end position="267"/>
    </location>
</feature>
<evidence type="ECO:0000313" key="12">
    <source>
        <dbReference type="Proteomes" id="UP000266287"/>
    </source>
</evidence>
<dbReference type="HAMAP" id="MF_00462">
    <property type="entry name" value="RsxD_RnfD"/>
    <property type="match status" value="1"/>
</dbReference>
<dbReference type="EMBL" id="NDHY01000003">
    <property type="protein sequence ID" value="RII00541.1"/>
    <property type="molecule type" value="Genomic_DNA"/>
</dbReference>
<comment type="similarity">
    <text evidence="10">Belongs to the NqrB/RnfD family.</text>
</comment>
<sequence>MQRVKEAKNSSKNLVVSVSPHLRGKMTTMRIMWETILSLSPAVIVGIYIFGVAALSVILTVTISAILTEALIQKSCRKKVTINDGSAALTGILLSLTLPPGVPLWLAGVGGVIAISLGKQVFGGLGKNPFNPALVGRAVLLISFPEQMTTWRKPAPGIFNIDAVSTATPLGILKEEGASIAEVEVSLLDAFLGNISGSIGEVSAIALIAGATFLLIRGHISAEIPISFVATVMLFTIPFWLHNPENYASPVFHLLTGGLLLGAFFMATDMVTTPLLRKGKLIFGIGCGLLTALIRLFGGIPEGVLFSILIMNGTTPLIDRYTRPRYGRKK</sequence>
<comment type="caution">
    <text evidence="10">Lacks conserved residue(s) required for the propagation of feature annotation.</text>
</comment>
<keyword evidence="4 10" id="KW-0288">FMN</keyword>
<keyword evidence="2 10" id="KW-0597">Phosphoprotein</keyword>